<sequence>ASMDLKLLIEQMREQIQNLE</sequence>
<organism evidence="1 2">
    <name type="scientific">Dechloromonas agitata</name>
    <dbReference type="NCBI Taxonomy" id="73030"/>
    <lineage>
        <taxon>Bacteria</taxon>
        <taxon>Pseudomonadati</taxon>
        <taxon>Pseudomonadota</taxon>
        <taxon>Betaproteobacteria</taxon>
        <taxon>Rhodocyclales</taxon>
        <taxon>Azonexaceae</taxon>
        <taxon>Dechloromonas</taxon>
    </lineage>
</organism>
<name>A0A930BSL2_9RHOO</name>
<feature type="non-terminal residue" evidence="1">
    <location>
        <position position="1"/>
    </location>
</feature>
<gene>
    <name evidence="1" type="ORF">HXL68_08645</name>
</gene>
<evidence type="ECO:0000313" key="1">
    <source>
        <dbReference type="EMBL" id="MBF1165095.1"/>
    </source>
</evidence>
<protein>
    <submittedName>
        <fullName evidence="1">DUF1732 domain-containing protein</fullName>
    </submittedName>
</protein>
<reference evidence="1" key="1">
    <citation type="submission" date="2020-04" db="EMBL/GenBank/DDBJ databases">
        <title>Deep metagenomics examines the oral microbiome during advanced dental caries in children, revealing novel taxa and co-occurrences with host molecules.</title>
        <authorList>
            <person name="Baker J.L."/>
            <person name="Morton J.T."/>
            <person name="Dinis M."/>
            <person name="Alvarez R."/>
            <person name="Tran N.C."/>
            <person name="Knight R."/>
            <person name="Edlund A."/>
        </authorList>
    </citation>
    <scope>NUCLEOTIDE SEQUENCE</scope>
    <source>
        <strain evidence="1">JCVI_32_bin.24</strain>
    </source>
</reference>
<dbReference type="EMBL" id="JABZMI010000151">
    <property type="protein sequence ID" value="MBF1165095.1"/>
    <property type="molecule type" value="Genomic_DNA"/>
</dbReference>
<dbReference type="AlphaFoldDB" id="A0A930BSL2"/>
<evidence type="ECO:0000313" key="2">
    <source>
        <dbReference type="Proteomes" id="UP000718593"/>
    </source>
</evidence>
<accession>A0A930BSL2</accession>
<dbReference type="Proteomes" id="UP000718593">
    <property type="component" value="Unassembled WGS sequence"/>
</dbReference>
<comment type="caution">
    <text evidence="1">The sequence shown here is derived from an EMBL/GenBank/DDBJ whole genome shotgun (WGS) entry which is preliminary data.</text>
</comment>
<proteinExistence type="predicted"/>